<gene>
    <name evidence="1" type="ORF">IV56_GL000613</name>
</gene>
<protein>
    <submittedName>
        <fullName evidence="1">Uncharacterized protein</fullName>
    </submittedName>
</protein>
<proteinExistence type="predicted"/>
<evidence type="ECO:0000313" key="1">
    <source>
        <dbReference type="EMBL" id="KRO16926.1"/>
    </source>
</evidence>
<dbReference type="AlphaFoldDB" id="A0A0R2MTH4"/>
<dbReference type="RefSeq" id="WP_054777124.1">
    <property type="nucleotide sequence ID" value="NZ_BBBX01000008.1"/>
</dbReference>
<reference evidence="1 2" key="1">
    <citation type="journal article" date="2015" name="Genome Announc.">
        <title>Expanding the biotechnology potential of lactobacilli through comparative genomics of 213 strains and associated genera.</title>
        <authorList>
            <person name="Sun Z."/>
            <person name="Harris H.M."/>
            <person name="McCann A."/>
            <person name="Guo C."/>
            <person name="Argimon S."/>
            <person name="Zhang W."/>
            <person name="Yang X."/>
            <person name="Jeffery I.B."/>
            <person name="Cooney J.C."/>
            <person name="Kagawa T.F."/>
            <person name="Liu W."/>
            <person name="Song Y."/>
            <person name="Salvetti E."/>
            <person name="Wrobel A."/>
            <person name="Rasinkangas P."/>
            <person name="Parkhill J."/>
            <person name="Rea M.C."/>
            <person name="O'Sullivan O."/>
            <person name="Ritari J."/>
            <person name="Douillard F.P."/>
            <person name="Paul Ross R."/>
            <person name="Yang R."/>
            <person name="Briner A.E."/>
            <person name="Felis G.E."/>
            <person name="de Vos W.M."/>
            <person name="Barrangou R."/>
            <person name="Klaenhammer T.R."/>
            <person name="Caufield P.W."/>
            <person name="Cui Y."/>
            <person name="Zhang H."/>
            <person name="O'Toole P.W."/>
        </authorList>
    </citation>
    <scope>NUCLEOTIDE SEQUENCE [LARGE SCALE GENOMIC DNA]</scope>
    <source>
        <strain evidence="1 2">DSM 24301</strain>
    </source>
</reference>
<dbReference type="OrthoDB" id="2156798at2"/>
<accession>A0A0R2MTH4</accession>
<dbReference type="Proteomes" id="UP000050969">
    <property type="component" value="Unassembled WGS sequence"/>
</dbReference>
<name>A0A0R2MTH4_9LACO</name>
<sequence length="81" mass="9332">MLLNTSDILTAQLTAIQYPNITAETESGHQILIQTNQKQRKDPLFWESMRAILKAQLWIPVSKQWHQLVATDWLATMPVES</sequence>
<organism evidence="1 2">
    <name type="scientific">Lacticaseibacillus saniviri JCM 17471 = DSM 24301</name>
    <dbReference type="NCBI Taxonomy" id="1293598"/>
    <lineage>
        <taxon>Bacteria</taxon>
        <taxon>Bacillati</taxon>
        <taxon>Bacillota</taxon>
        <taxon>Bacilli</taxon>
        <taxon>Lactobacillales</taxon>
        <taxon>Lactobacillaceae</taxon>
        <taxon>Lacticaseibacillus</taxon>
    </lineage>
</organism>
<dbReference type="PATRIC" id="fig|1293598.4.peg.655"/>
<dbReference type="EMBL" id="JQCE01000027">
    <property type="protein sequence ID" value="KRO16926.1"/>
    <property type="molecule type" value="Genomic_DNA"/>
</dbReference>
<comment type="caution">
    <text evidence="1">The sequence shown here is derived from an EMBL/GenBank/DDBJ whole genome shotgun (WGS) entry which is preliminary data.</text>
</comment>
<evidence type="ECO:0000313" key="2">
    <source>
        <dbReference type="Proteomes" id="UP000050969"/>
    </source>
</evidence>
<keyword evidence="2" id="KW-1185">Reference proteome</keyword>
<dbReference type="STRING" id="1293598.IV56_GL000613"/>